<evidence type="ECO:0000313" key="2">
    <source>
        <dbReference type="Proteomes" id="UP000092839"/>
    </source>
</evidence>
<dbReference type="InterPro" id="IPR041881">
    <property type="entry name" value="PqqD_sf"/>
</dbReference>
<proteinExistence type="predicted"/>
<dbReference type="Gene3D" id="1.10.10.1150">
    <property type="entry name" value="Coenzyme PQQ synthesis protein D (PqqD)"/>
    <property type="match status" value="1"/>
</dbReference>
<evidence type="ECO:0000313" key="1">
    <source>
        <dbReference type="EMBL" id="ANV98908.1"/>
    </source>
</evidence>
<dbReference type="AlphaFoldDB" id="A0A1B1U7Z7"/>
<dbReference type="KEGG" id="bic:LMTR13_00620"/>
<protein>
    <recommendedName>
        <fullName evidence="3">PqqD family protein</fullName>
    </recommendedName>
</protein>
<dbReference type="STRING" id="1274631.LMTR13_00620"/>
<dbReference type="Pfam" id="PF05402">
    <property type="entry name" value="PqqD"/>
    <property type="match status" value="1"/>
</dbReference>
<sequence>MNGGNAVHLSNLKIVNGCLAFDVCSGKFHRINESAAFVISKLKRQTPLGALITSYSQRYEITPAIAARDIELFLNEISVVR</sequence>
<gene>
    <name evidence="1" type="ORF">LMTR13_00620</name>
</gene>
<organism evidence="1 2">
    <name type="scientific">Bradyrhizobium icense</name>
    <dbReference type="NCBI Taxonomy" id="1274631"/>
    <lineage>
        <taxon>Bacteria</taxon>
        <taxon>Pseudomonadati</taxon>
        <taxon>Pseudomonadota</taxon>
        <taxon>Alphaproteobacteria</taxon>
        <taxon>Hyphomicrobiales</taxon>
        <taxon>Nitrobacteraceae</taxon>
        <taxon>Bradyrhizobium</taxon>
    </lineage>
</organism>
<dbReference type="EMBL" id="CP016428">
    <property type="protein sequence ID" value="ANV98908.1"/>
    <property type="molecule type" value="Genomic_DNA"/>
</dbReference>
<accession>A0A1B1U7Z7</accession>
<evidence type="ECO:0008006" key="3">
    <source>
        <dbReference type="Google" id="ProtNLM"/>
    </source>
</evidence>
<keyword evidence="2" id="KW-1185">Reference proteome</keyword>
<dbReference type="InterPro" id="IPR008792">
    <property type="entry name" value="PQQD"/>
</dbReference>
<reference evidence="1 2" key="1">
    <citation type="submission" date="2016-07" db="EMBL/GenBank/DDBJ databases">
        <title>Complete genome sequence of Bradyrhizobium icense LMTR 13T, a potential inoculant strain isolated from lima bean (Phaseolus lunatus) in Peru.</title>
        <authorList>
            <person name="Ormeno-Orrillo E."/>
            <person name="Duran D."/>
            <person name="Rogel M.A."/>
            <person name="Rey L."/>
            <person name="Imperial J."/>
            <person name="Ruiz-Argueso T."/>
            <person name="Martinez-Romero E."/>
        </authorList>
    </citation>
    <scope>NUCLEOTIDE SEQUENCE [LARGE SCALE GENOMIC DNA]</scope>
    <source>
        <strain evidence="1 2">LMTR 13</strain>
    </source>
</reference>
<dbReference type="Proteomes" id="UP000092839">
    <property type="component" value="Chromosome"/>
</dbReference>
<name>A0A1B1U7Z7_9BRAD</name>